<dbReference type="SUPFAM" id="SSF48452">
    <property type="entry name" value="TPR-like"/>
    <property type="match status" value="2"/>
</dbReference>
<evidence type="ECO:0000256" key="4">
    <source>
        <dbReference type="ARBA" id="ARBA00022803"/>
    </source>
</evidence>
<evidence type="ECO:0000259" key="7">
    <source>
        <dbReference type="PROSITE" id="PS50943"/>
    </source>
</evidence>
<dbReference type="PANTHER" id="PTHR46630:SF1">
    <property type="entry name" value="TETRATRICOPEPTIDE REPEAT PROTEIN 29"/>
    <property type="match status" value="1"/>
</dbReference>
<evidence type="ECO:0000256" key="3">
    <source>
        <dbReference type="ARBA" id="ARBA00022737"/>
    </source>
</evidence>
<evidence type="ECO:0000313" key="8">
    <source>
        <dbReference type="EMBL" id="SFS62582.1"/>
    </source>
</evidence>
<dbReference type="PROSITE" id="PS50943">
    <property type="entry name" value="HTH_CROC1"/>
    <property type="match status" value="1"/>
</dbReference>
<evidence type="ECO:0000313" key="9">
    <source>
        <dbReference type="Proteomes" id="UP000198660"/>
    </source>
</evidence>
<dbReference type="CDD" id="cd00093">
    <property type="entry name" value="HTH_XRE"/>
    <property type="match status" value="1"/>
</dbReference>
<dbReference type="InterPro" id="IPR001387">
    <property type="entry name" value="Cro/C1-type_HTH"/>
</dbReference>
<comment type="similarity">
    <text evidence="5">Belongs to the Rap family.</text>
</comment>
<dbReference type="OrthoDB" id="2991476at2"/>
<gene>
    <name evidence="8" type="ORF">SAMN05444972_1057</name>
</gene>
<dbReference type="InterPro" id="IPR011990">
    <property type="entry name" value="TPR-like_helical_dom_sf"/>
</dbReference>
<dbReference type="EMBL" id="FPAA01000005">
    <property type="protein sequence ID" value="SFS62582.1"/>
    <property type="molecule type" value="Genomic_DNA"/>
</dbReference>
<evidence type="ECO:0000256" key="1">
    <source>
        <dbReference type="ARBA" id="ARBA00004496"/>
    </source>
</evidence>
<sequence>MEPEKLKDVGEAVRRVRKSKGLRLEDLSDENISSATISNIERGITHVKLSKVYYLVEKLGISTEEIPSLLNDQRDELDEIKFRLSSIETFIEMNGDPSIAIKQLEEIQLEDNDVNFALLQFIKGKAYRYIKNWKQAERCYTLAISLCNHHHDFENIEAISYLDLGMCYYHQNKIEEALIFTNNGLDAFKEVKERKYVKFSLIRNKAVFLERLDRIVEGLKVIQDIWDSMEQIDQTDNVLTLYSIRSYLLQKAGMVDEAIHYANEGLTLARINKHYTSIFRFLIVLGFSYTAKSEWKRAEACFNNSLTYQQILMSEINLRTDTYIGLGKLHLQQGKKEDAKEWFEKAIANSVEHDDDSNLMYALRVMGDYWKRSDNKLKAISYYERALEIARKINDRQAEQKLNFRLSQCYEKIDQMKFEKYLLSIYKTQMELGKEEDGILDGM</sequence>
<accession>A0A1I6RCX9</accession>
<reference evidence="9" key="1">
    <citation type="submission" date="2016-10" db="EMBL/GenBank/DDBJ databases">
        <authorList>
            <person name="Varghese N."/>
            <person name="Submissions S."/>
        </authorList>
    </citation>
    <scope>NUCLEOTIDE SEQUENCE [LARGE SCALE GENOMIC DNA]</scope>
    <source>
        <strain evidence="9">DSM 45789</strain>
    </source>
</reference>
<proteinExistence type="inferred from homology"/>
<keyword evidence="4 6" id="KW-0802">TPR repeat</keyword>
<dbReference type="PROSITE" id="PS50005">
    <property type="entry name" value="TPR"/>
    <property type="match status" value="1"/>
</dbReference>
<dbReference type="Pfam" id="PF13181">
    <property type="entry name" value="TPR_8"/>
    <property type="match status" value="1"/>
</dbReference>
<dbReference type="Gene3D" id="1.10.260.40">
    <property type="entry name" value="lambda repressor-like DNA-binding domains"/>
    <property type="match status" value="1"/>
</dbReference>
<evidence type="ECO:0000256" key="5">
    <source>
        <dbReference type="ARBA" id="ARBA00038253"/>
    </source>
</evidence>
<dbReference type="AlphaFoldDB" id="A0A1I6RCX9"/>
<dbReference type="GO" id="GO:0003677">
    <property type="term" value="F:DNA binding"/>
    <property type="evidence" value="ECO:0007669"/>
    <property type="project" value="InterPro"/>
</dbReference>
<feature type="domain" description="HTH cro/C1-type" evidence="7">
    <location>
        <begin position="13"/>
        <end position="66"/>
    </location>
</feature>
<feature type="repeat" description="TPR" evidence="6">
    <location>
        <begin position="320"/>
        <end position="353"/>
    </location>
</feature>
<dbReference type="Gene3D" id="1.25.40.10">
    <property type="entry name" value="Tetratricopeptide repeat domain"/>
    <property type="match status" value="2"/>
</dbReference>
<organism evidence="8 9">
    <name type="scientific">Marininema halotolerans</name>
    <dbReference type="NCBI Taxonomy" id="1155944"/>
    <lineage>
        <taxon>Bacteria</taxon>
        <taxon>Bacillati</taxon>
        <taxon>Bacillota</taxon>
        <taxon>Bacilli</taxon>
        <taxon>Bacillales</taxon>
        <taxon>Thermoactinomycetaceae</taxon>
        <taxon>Marininema</taxon>
    </lineage>
</organism>
<dbReference type="InterPro" id="IPR010982">
    <property type="entry name" value="Lambda_DNA-bd_dom_sf"/>
</dbReference>
<dbReference type="RefSeq" id="WP_091836202.1">
    <property type="nucleotide sequence ID" value="NZ_FPAA01000005.1"/>
</dbReference>
<dbReference type="PANTHER" id="PTHR46630">
    <property type="entry name" value="TETRATRICOPEPTIDE REPEAT PROTEIN 29"/>
    <property type="match status" value="1"/>
</dbReference>
<dbReference type="SMART" id="SM00028">
    <property type="entry name" value="TPR"/>
    <property type="match status" value="6"/>
</dbReference>
<keyword evidence="3" id="KW-0677">Repeat</keyword>
<dbReference type="InterPro" id="IPR019734">
    <property type="entry name" value="TPR_rpt"/>
</dbReference>
<comment type="subcellular location">
    <subcellularLocation>
        <location evidence="1">Cytoplasm</location>
    </subcellularLocation>
</comment>
<dbReference type="Proteomes" id="UP000198660">
    <property type="component" value="Unassembled WGS sequence"/>
</dbReference>
<evidence type="ECO:0000256" key="2">
    <source>
        <dbReference type="ARBA" id="ARBA00022490"/>
    </source>
</evidence>
<dbReference type="SMART" id="SM00530">
    <property type="entry name" value="HTH_XRE"/>
    <property type="match status" value="1"/>
</dbReference>
<protein>
    <submittedName>
        <fullName evidence="8">Tetratricopeptide repeat-containing protein</fullName>
    </submittedName>
</protein>
<dbReference type="InterPro" id="IPR051476">
    <property type="entry name" value="Bac_ResReg_Asp_Phosphatase"/>
</dbReference>
<evidence type="ECO:0000256" key="6">
    <source>
        <dbReference type="PROSITE-ProRule" id="PRU00339"/>
    </source>
</evidence>
<dbReference type="SUPFAM" id="SSF47413">
    <property type="entry name" value="lambda repressor-like DNA-binding domains"/>
    <property type="match status" value="1"/>
</dbReference>
<name>A0A1I6RCX9_9BACL</name>
<dbReference type="Pfam" id="PF01381">
    <property type="entry name" value="HTH_3"/>
    <property type="match status" value="1"/>
</dbReference>
<keyword evidence="2" id="KW-0963">Cytoplasm</keyword>
<keyword evidence="9" id="KW-1185">Reference proteome</keyword>
<dbReference type="GO" id="GO:0005737">
    <property type="term" value="C:cytoplasm"/>
    <property type="evidence" value="ECO:0007669"/>
    <property type="project" value="UniProtKB-SubCell"/>
</dbReference>